<evidence type="ECO:0000256" key="3">
    <source>
        <dbReference type="ARBA" id="ARBA00023052"/>
    </source>
</evidence>
<dbReference type="PANTHER" id="PTHR43380">
    <property type="entry name" value="2-OXOISOVALERATE DEHYDROGENASE SUBUNIT ALPHA, MITOCHONDRIAL"/>
    <property type="match status" value="1"/>
</dbReference>
<evidence type="ECO:0000256" key="2">
    <source>
        <dbReference type="ARBA" id="ARBA00023002"/>
    </source>
</evidence>
<feature type="domain" description="Dehydrogenase E1 component" evidence="6">
    <location>
        <begin position="26"/>
        <end position="216"/>
    </location>
</feature>
<name>A0A538U5D9_UNCEI</name>
<feature type="non-terminal residue" evidence="7">
    <location>
        <position position="362"/>
    </location>
</feature>
<organism evidence="7 8">
    <name type="scientific">Eiseniibacteriota bacterium</name>
    <dbReference type="NCBI Taxonomy" id="2212470"/>
    <lineage>
        <taxon>Bacteria</taxon>
        <taxon>Candidatus Eiseniibacteriota</taxon>
    </lineage>
</organism>
<evidence type="ECO:0000256" key="4">
    <source>
        <dbReference type="RuleBase" id="RU365014"/>
    </source>
</evidence>
<dbReference type="InterPro" id="IPR050771">
    <property type="entry name" value="Alpha-ketoacid_DH_E1_comp"/>
</dbReference>
<evidence type="ECO:0000313" key="7">
    <source>
        <dbReference type="EMBL" id="TMQ71105.1"/>
    </source>
</evidence>
<gene>
    <name evidence="7" type="ORF">E6K80_06565</name>
</gene>
<dbReference type="GO" id="GO:0003863">
    <property type="term" value="F:branched-chain 2-oxo acid dehydrogenase activity"/>
    <property type="evidence" value="ECO:0007669"/>
    <property type="project" value="UniProtKB-EC"/>
</dbReference>
<dbReference type="Gene3D" id="3.40.50.970">
    <property type="match status" value="1"/>
</dbReference>
<comment type="catalytic activity">
    <reaction evidence="4">
        <text>N(6)-[(R)-lipoyl]-L-lysyl-[protein] + 3-methyl-2-oxobutanoate + H(+) = N(6)-[(R)-S(8)-2-methylpropanoyldihydrolipoyl]-L-lysyl-[protein] + CO2</text>
        <dbReference type="Rhea" id="RHEA:13457"/>
        <dbReference type="Rhea" id="RHEA-COMP:10474"/>
        <dbReference type="Rhea" id="RHEA-COMP:10497"/>
        <dbReference type="ChEBI" id="CHEBI:11851"/>
        <dbReference type="ChEBI" id="CHEBI:15378"/>
        <dbReference type="ChEBI" id="CHEBI:16526"/>
        <dbReference type="ChEBI" id="CHEBI:83099"/>
        <dbReference type="ChEBI" id="CHEBI:83142"/>
        <dbReference type="EC" id="1.2.4.4"/>
    </reaction>
</comment>
<dbReference type="AlphaFoldDB" id="A0A538U5D9"/>
<dbReference type="InterPro" id="IPR001017">
    <property type="entry name" value="DH_E1"/>
</dbReference>
<evidence type="ECO:0000259" key="6">
    <source>
        <dbReference type="Pfam" id="PF00676"/>
    </source>
</evidence>
<reference evidence="7 8" key="1">
    <citation type="journal article" date="2019" name="Nat. Microbiol.">
        <title>Mediterranean grassland soil C-N compound turnover is dependent on rainfall and depth, and is mediated by genomically divergent microorganisms.</title>
        <authorList>
            <person name="Diamond S."/>
            <person name="Andeer P.F."/>
            <person name="Li Z."/>
            <person name="Crits-Christoph A."/>
            <person name="Burstein D."/>
            <person name="Anantharaman K."/>
            <person name="Lane K.R."/>
            <person name="Thomas B.C."/>
            <person name="Pan C."/>
            <person name="Northen T.R."/>
            <person name="Banfield J.F."/>
        </authorList>
    </citation>
    <scope>NUCLEOTIDE SEQUENCE [LARGE SCALE GENOMIC DNA]</scope>
    <source>
        <strain evidence="7">WS_10</strain>
    </source>
</reference>
<comment type="caution">
    <text evidence="7">The sequence shown here is derived from an EMBL/GenBank/DDBJ whole genome shotgun (WGS) entry which is preliminary data.</text>
</comment>
<feature type="compositionally biased region" description="Basic and acidic residues" evidence="5">
    <location>
        <begin position="299"/>
        <end position="317"/>
    </location>
</feature>
<evidence type="ECO:0000256" key="5">
    <source>
        <dbReference type="SAM" id="MobiDB-lite"/>
    </source>
</evidence>
<proteinExistence type="inferred from homology"/>
<dbReference type="PANTHER" id="PTHR43380:SF1">
    <property type="entry name" value="2-OXOISOVALERATE DEHYDROGENASE SUBUNIT ALPHA, MITOCHONDRIAL"/>
    <property type="match status" value="1"/>
</dbReference>
<comment type="function">
    <text evidence="4">The branched-chain alpha-keto dehydrogenase complex catalyzes the overall conversion of alpha-keto acids to acyl-CoA and CO(2). It contains multiple copies of three enzymatic components: branched-chain alpha-keto acid decarboxylase (E1), lipoamide acyltransferase (E2) and lipoamide dehydrogenase (E3).</text>
</comment>
<protein>
    <recommendedName>
        <fullName evidence="4">2-oxoisovalerate dehydrogenase subunit alpha</fullName>
        <ecNumber evidence="4">1.2.4.4</ecNumber>
    </recommendedName>
    <alternativeName>
        <fullName evidence="4">Branched-chain alpha-keto acid dehydrogenase E1 component alpha chain</fullName>
    </alternativeName>
</protein>
<dbReference type="Pfam" id="PF00676">
    <property type="entry name" value="E1_dh"/>
    <property type="match status" value="1"/>
</dbReference>
<dbReference type="InterPro" id="IPR029061">
    <property type="entry name" value="THDP-binding"/>
</dbReference>
<comment type="cofactor">
    <cofactor evidence="1 4">
        <name>thiamine diphosphate</name>
        <dbReference type="ChEBI" id="CHEBI:58937"/>
    </cofactor>
</comment>
<comment type="similarity">
    <text evidence="4">Belongs to the BCKDHA family.</text>
</comment>
<dbReference type="GO" id="GO:0009083">
    <property type="term" value="P:branched-chain amino acid catabolic process"/>
    <property type="evidence" value="ECO:0007669"/>
    <property type="project" value="TreeGrafter"/>
</dbReference>
<feature type="region of interest" description="Disordered" evidence="5">
    <location>
        <begin position="299"/>
        <end position="322"/>
    </location>
</feature>
<keyword evidence="2 4" id="KW-0560">Oxidoreductase</keyword>
<keyword evidence="3 4" id="KW-0786">Thiamine pyrophosphate</keyword>
<evidence type="ECO:0000256" key="1">
    <source>
        <dbReference type="ARBA" id="ARBA00001964"/>
    </source>
</evidence>
<evidence type="ECO:0000313" key="8">
    <source>
        <dbReference type="Proteomes" id="UP000319836"/>
    </source>
</evidence>
<dbReference type="SUPFAM" id="SSF52518">
    <property type="entry name" value="Thiamin diphosphate-binding fold (THDP-binding)"/>
    <property type="match status" value="1"/>
</dbReference>
<accession>A0A538U5D9</accession>
<dbReference type="Proteomes" id="UP000319836">
    <property type="component" value="Unassembled WGS sequence"/>
</dbReference>
<dbReference type="CDD" id="cd02000">
    <property type="entry name" value="TPP_E1_PDC_ADC_BCADC"/>
    <property type="match status" value="1"/>
</dbReference>
<dbReference type="EC" id="1.2.4.4" evidence="4"/>
<sequence>MAVTRSSPGASARYHGLTAQDLVGLYRTMLTSRRTDDEEIRLKKLNLIFFQISGAGHEAVLVAAGKLLRPGYDWFYPYYRDRALCLQLGMTPLEMFLSAFAAADDPNSGGRQMPSHWGHERLHIVSQSSPTGTQFLQAVGAGEALVKYKDLEAGAPELQGKVQGDEVVLVTTGDGATSEGEFWEAMNSACNLKLPVLFLIEDNGYAISVPVEVQTADPVESYGVLKEAVAHCRARKGPAFVRALVTRPYSHSMSDDETKYRAPAERQEESQKDCLANYARFLVEEGFLDEAGLERMQQEVQAEVRRASDEAQKHPQPDPRTVTRFVYSPDVDPTADRFAVEPRVESTTSSETLLQLVNYCLR</sequence>
<dbReference type="EMBL" id="VBPA01000153">
    <property type="protein sequence ID" value="TMQ71105.1"/>
    <property type="molecule type" value="Genomic_DNA"/>
</dbReference>